<comment type="caution">
    <text evidence="1">The sequence shown here is derived from an EMBL/GenBank/DDBJ whole genome shotgun (WGS) entry which is preliminary data.</text>
</comment>
<evidence type="ECO:0000313" key="2">
    <source>
        <dbReference type="Proteomes" id="UP000321085"/>
    </source>
</evidence>
<dbReference type="EMBL" id="BJYU01000067">
    <property type="protein sequence ID" value="GEO16538.1"/>
    <property type="molecule type" value="Genomic_DNA"/>
</dbReference>
<accession>A0A512BX55</accession>
<protein>
    <submittedName>
        <fullName evidence="1">Uncharacterized protein</fullName>
    </submittedName>
</protein>
<reference evidence="1 2" key="1">
    <citation type="submission" date="2019-07" db="EMBL/GenBank/DDBJ databases">
        <title>Whole genome shotgun sequence of Microvirga aerophila NBRC 106136.</title>
        <authorList>
            <person name="Hosoyama A."/>
            <person name="Uohara A."/>
            <person name="Ohji S."/>
            <person name="Ichikawa N."/>
        </authorList>
    </citation>
    <scope>NUCLEOTIDE SEQUENCE [LARGE SCALE GENOMIC DNA]</scope>
    <source>
        <strain evidence="1 2">NBRC 106136</strain>
    </source>
</reference>
<evidence type="ECO:0000313" key="1">
    <source>
        <dbReference type="EMBL" id="GEO16538.1"/>
    </source>
</evidence>
<dbReference type="AlphaFoldDB" id="A0A512BX55"/>
<keyword evidence="2" id="KW-1185">Reference proteome</keyword>
<name>A0A512BX55_9HYPH</name>
<sequence>MPEAAVVKISVTWVTALAVAGGTPKASRLVVDRTPNAIPSAPSTSWAMKPIKAKIKKSSICPDRPWA</sequence>
<proteinExistence type="predicted"/>
<gene>
    <name evidence="1" type="ORF">MAE02_42340</name>
</gene>
<dbReference type="Proteomes" id="UP000321085">
    <property type="component" value="Unassembled WGS sequence"/>
</dbReference>
<organism evidence="1 2">
    <name type="scientific">Microvirga aerophila</name>
    <dbReference type="NCBI Taxonomy" id="670291"/>
    <lineage>
        <taxon>Bacteria</taxon>
        <taxon>Pseudomonadati</taxon>
        <taxon>Pseudomonadota</taxon>
        <taxon>Alphaproteobacteria</taxon>
        <taxon>Hyphomicrobiales</taxon>
        <taxon>Methylobacteriaceae</taxon>
        <taxon>Microvirga</taxon>
    </lineage>
</organism>